<keyword evidence="2" id="KW-1185">Reference proteome</keyword>
<organism evidence="1 2">
    <name type="scientific">Olea europaea subsp. europaea</name>
    <dbReference type="NCBI Taxonomy" id="158383"/>
    <lineage>
        <taxon>Eukaryota</taxon>
        <taxon>Viridiplantae</taxon>
        <taxon>Streptophyta</taxon>
        <taxon>Embryophyta</taxon>
        <taxon>Tracheophyta</taxon>
        <taxon>Spermatophyta</taxon>
        <taxon>Magnoliopsida</taxon>
        <taxon>eudicotyledons</taxon>
        <taxon>Gunneridae</taxon>
        <taxon>Pentapetalae</taxon>
        <taxon>asterids</taxon>
        <taxon>lamiids</taxon>
        <taxon>Lamiales</taxon>
        <taxon>Oleaceae</taxon>
        <taxon>Oleeae</taxon>
        <taxon>Olea</taxon>
    </lineage>
</organism>
<sequence length="111" mass="11936">MDSTSSSLPIASGDALFSTAVVVSEDDGSLSIAAGLAKEAGLLFQVRKYVDCLRVLNQLLQRKEDDPKDMEWWVALVSGGPIGLFKSGVNASLLIHIAGLDWFVEDGFNHI</sequence>
<dbReference type="Proteomes" id="UP000594638">
    <property type="component" value="Unassembled WGS sequence"/>
</dbReference>
<evidence type="ECO:0000313" key="2">
    <source>
        <dbReference type="Proteomes" id="UP000594638"/>
    </source>
</evidence>
<evidence type="ECO:0000313" key="1">
    <source>
        <dbReference type="EMBL" id="CAA2939105.1"/>
    </source>
</evidence>
<dbReference type="Gramene" id="OE9A088520T1">
    <property type="protein sequence ID" value="OE9A088520C1"/>
    <property type="gene ID" value="OE9A088520"/>
</dbReference>
<protein>
    <submittedName>
        <fullName evidence="1">Uncharacterized protein</fullName>
    </submittedName>
</protein>
<name>A0A8S0PF84_OLEEU</name>
<proteinExistence type="predicted"/>
<reference evidence="1 2" key="1">
    <citation type="submission" date="2019-12" db="EMBL/GenBank/DDBJ databases">
        <authorList>
            <person name="Alioto T."/>
            <person name="Alioto T."/>
            <person name="Gomez Garrido J."/>
        </authorList>
    </citation>
    <scope>NUCLEOTIDE SEQUENCE [LARGE SCALE GENOMIC DNA]</scope>
</reference>
<dbReference type="AlphaFoldDB" id="A0A8S0PF84"/>
<dbReference type="OrthoDB" id="25157at2759"/>
<dbReference type="EMBL" id="CACTIH010000041">
    <property type="protein sequence ID" value="CAA2939105.1"/>
    <property type="molecule type" value="Genomic_DNA"/>
</dbReference>
<comment type="caution">
    <text evidence="1">The sequence shown here is derived from an EMBL/GenBank/DDBJ whole genome shotgun (WGS) entry which is preliminary data.</text>
</comment>
<accession>A0A8S0PF84</accession>
<gene>
    <name evidence="1" type="ORF">OLEA9_A088520</name>
</gene>